<keyword evidence="2" id="KW-1133">Transmembrane helix</keyword>
<gene>
    <name evidence="3" type="ORF">SSS_4982</name>
</gene>
<feature type="compositionally biased region" description="Basic and acidic residues" evidence="1">
    <location>
        <begin position="936"/>
        <end position="952"/>
    </location>
</feature>
<accession>A0A834R9T4</accession>
<dbReference type="Proteomes" id="UP000070412">
    <property type="component" value="Unassembled WGS sequence"/>
</dbReference>
<feature type="compositionally biased region" description="Polar residues" evidence="1">
    <location>
        <begin position="697"/>
        <end position="706"/>
    </location>
</feature>
<feature type="compositionally biased region" description="Basic and acidic residues" evidence="1">
    <location>
        <begin position="648"/>
        <end position="663"/>
    </location>
</feature>
<dbReference type="AlphaFoldDB" id="A0A834R9T4"/>
<keyword evidence="2" id="KW-0812">Transmembrane</keyword>
<feature type="region of interest" description="Disordered" evidence="1">
    <location>
        <begin position="846"/>
        <end position="869"/>
    </location>
</feature>
<feature type="region of interest" description="Disordered" evidence="1">
    <location>
        <begin position="626"/>
        <end position="708"/>
    </location>
</feature>
<evidence type="ECO:0000256" key="1">
    <source>
        <dbReference type="SAM" id="MobiDB-lite"/>
    </source>
</evidence>
<evidence type="ECO:0000256" key="2">
    <source>
        <dbReference type="SAM" id="Phobius"/>
    </source>
</evidence>
<keyword evidence="2" id="KW-0472">Membrane</keyword>
<evidence type="ECO:0000313" key="4">
    <source>
        <dbReference type="EnsemblMetazoa" id="KAF7493629.1"/>
    </source>
</evidence>
<name>A0A834R9T4_SARSC</name>
<sequence>MLKDQLPLISSIVNLSIIVSILIVLNSYQAFVIDRSFPKDWIQEITQETLAQVPYKEFYGLPLECNSDRNLVETYQKCQNDSISAWKLKPEQLLTDSKEFCCFMKKVLSCETEPLRDCDEEYAKENSDETNQLLSACSESSLACQTAAQKDDESIWIIIISAVLSALGMAGLGFYCYPLRKFFLSKFTGKHLDLNYYNAIKNGWRMKILPRRFTTIKTQDLTDPSNVLEAAIRTDTTTIETRSSPVVTTETLAEKLSLKDADRVSLHATETPVKIDIDSNVVASKQDLVISIESKQISSPIKVEDVSKIKEPMGLTLKTDHTAFVGKQPIVESTPERISPIKQIEKIKPIETVAKMAPDETIKIVEKEKVAVVKDSTPFKTKELDESKPKTLATETRKSPIKELVKEKITAKTAVSQPKQQMEVKLIEKVVPEKTEKTFAKMAPEKRVAEKVAEKTVAKMVPEKSIVEVIPEKRLTKTAVASKQPTKIPKVSEPIVQTEPIKKVTMDSRKSPIPSKIPIAKTQPIETRSIQKAIQKQPTPDDDVMKFLQKPIETLSKQVQKPTTDDEILEFLQKPFDTSTSSSQQIRVESVKDPTEMSTRPPETPKTIGVKDVAGAEEKLIIAQTKAKDVPIADTTSRSIAKTQVEVDQTRPKPEPSKPKITEKPAGTDAPKEVQRQPIVKEPVQKPTVRGEDVEKISQSQRTFRQPSERIRAMQEMFSKDSTPLTQSPVSKPKVALAKAVPMPVAKEIVAADAKTTVATVGAKAPDVEEYKPVKVTSLVSKFESLIANEKKFQAPSPAKQVKNIDPNFLKMIEMQSKNPPIDHTFFKPKKKIIFKEMETFKIFVPRQDPQDVRSSSPPSFIQEPTQADRRLQEQLRLKQQEELRMQQEQELRNQQRQMRMQEEERMRIRQEQEEELRLKQREERHRQQILMQQQEEERMRIRQEQEEELRRQQQRMRAQQEQEELRLQQEAEQERRMRRHEEQQRQRMRAQREQEELRLQQEAEQERRMRRHEEQQRQRMRAQREQEELRLQQEAEQEENATHKNNNDNE</sequence>
<dbReference type="EMBL" id="WVUK01000055">
    <property type="protein sequence ID" value="KAF7493629.1"/>
    <property type="molecule type" value="Genomic_DNA"/>
</dbReference>
<feature type="compositionally biased region" description="Basic and acidic residues" evidence="1">
    <location>
        <begin position="1041"/>
        <end position="1051"/>
    </location>
</feature>
<dbReference type="EnsemblMetazoa" id="SSS_4982s_mrna">
    <property type="protein sequence ID" value="KAF7493629.1"/>
    <property type="gene ID" value="SSS_4982"/>
</dbReference>
<feature type="compositionally biased region" description="Basic and acidic residues" evidence="1">
    <location>
        <begin position="888"/>
        <end position="927"/>
    </location>
</feature>
<feature type="compositionally biased region" description="Polar residues" evidence="1">
    <location>
        <begin position="853"/>
        <end position="866"/>
    </location>
</feature>
<evidence type="ECO:0000313" key="5">
    <source>
        <dbReference type="Proteomes" id="UP000070412"/>
    </source>
</evidence>
<evidence type="ECO:0000313" key="3">
    <source>
        <dbReference type="EMBL" id="KAF7493629.1"/>
    </source>
</evidence>
<feature type="region of interest" description="Disordered" evidence="1">
    <location>
        <begin position="888"/>
        <end position="1051"/>
    </location>
</feature>
<protein>
    <submittedName>
        <fullName evidence="3 4">Uncharacterized protein</fullName>
    </submittedName>
</protein>
<feature type="transmembrane region" description="Helical" evidence="2">
    <location>
        <begin position="155"/>
        <end position="175"/>
    </location>
</feature>
<feature type="region of interest" description="Disordered" evidence="1">
    <location>
        <begin position="576"/>
        <end position="612"/>
    </location>
</feature>
<feature type="transmembrane region" description="Helical" evidence="2">
    <location>
        <begin position="6"/>
        <end position="25"/>
    </location>
</feature>
<feature type="compositionally biased region" description="Polar residues" evidence="1">
    <location>
        <begin position="576"/>
        <end position="587"/>
    </location>
</feature>
<proteinExistence type="predicted"/>
<keyword evidence="5" id="KW-1185">Reference proteome</keyword>
<reference evidence="3" key="2">
    <citation type="submission" date="2020-01" db="EMBL/GenBank/DDBJ databases">
        <authorList>
            <person name="Korhonen P.K.K."/>
            <person name="Guangxu M.G."/>
            <person name="Wang T.W."/>
            <person name="Stroehlein A.J.S."/>
            <person name="Young N.D."/>
            <person name="Ang C.-S.A."/>
            <person name="Fernando D.W.F."/>
            <person name="Lu H.L."/>
            <person name="Taylor S.T."/>
            <person name="Ehtesham M.E.M."/>
            <person name="Najaraj S.H.N."/>
            <person name="Harsha G.H.G."/>
            <person name="Madugundu A.M."/>
            <person name="Renuse S.R."/>
            <person name="Holt D.H."/>
            <person name="Pandey A.P."/>
            <person name="Papenfuss A.P."/>
            <person name="Gasser R.B.G."/>
            <person name="Fischer K.F."/>
        </authorList>
    </citation>
    <scope>NUCLEOTIDE SEQUENCE</scope>
    <source>
        <strain evidence="3">SSS_KF_BRIS2020</strain>
    </source>
</reference>
<feature type="compositionally biased region" description="Basic and acidic residues" evidence="1">
    <location>
        <begin position="959"/>
        <end position="1034"/>
    </location>
</feature>
<reference evidence="5" key="1">
    <citation type="journal article" date="2020" name="PLoS Negl. Trop. Dis.">
        <title>High-quality nuclear genome for Sarcoptes scabiei-A critical resource for a neglected parasite.</title>
        <authorList>
            <person name="Korhonen P.K."/>
            <person name="Gasser R.B."/>
            <person name="Ma G."/>
            <person name="Wang T."/>
            <person name="Stroehlein A.J."/>
            <person name="Young N.D."/>
            <person name="Ang C.S."/>
            <person name="Fernando D.D."/>
            <person name="Lu H.C."/>
            <person name="Taylor S."/>
            <person name="Reynolds S.L."/>
            <person name="Mofiz E."/>
            <person name="Najaraj S.H."/>
            <person name="Gowda H."/>
            <person name="Madugundu A."/>
            <person name="Renuse S."/>
            <person name="Holt D."/>
            <person name="Pandey A."/>
            <person name="Papenfuss A.T."/>
            <person name="Fischer K."/>
        </authorList>
    </citation>
    <scope>NUCLEOTIDE SEQUENCE [LARGE SCALE GENOMIC DNA]</scope>
</reference>
<reference evidence="4" key="3">
    <citation type="submission" date="2022-06" db="UniProtKB">
        <authorList>
            <consortium name="EnsemblMetazoa"/>
        </authorList>
    </citation>
    <scope>IDENTIFICATION</scope>
</reference>
<organism evidence="3">
    <name type="scientific">Sarcoptes scabiei</name>
    <name type="common">Itch mite</name>
    <name type="synonym">Acarus scabiei</name>
    <dbReference type="NCBI Taxonomy" id="52283"/>
    <lineage>
        <taxon>Eukaryota</taxon>
        <taxon>Metazoa</taxon>
        <taxon>Ecdysozoa</taxon>
        <taxon>Arthropoda</taxon>
        <taxon>Chelicerata</taxon>
        <taxon>Arachnida</taxon>
        <taxon>Acari</taxon>
        <taxon>Acariformes</taxon>
        <taxon>Sarcoptiformes</taxon>
        <taxon>Astigmata</taxon>
        <taxon>Psoroptidia</taxon>
        <taxon>Sarcoptoidea</taxon>
        <taxon>Sarcoptidae</taxon>
        <taxon>Sarcoptinae</taxon>
        <taxon>Sarcoptes</taxon>
    </lineage>
</organism>